<dbReference type="AlphaFoldDB" id="A0A382QYV2"/>
<name>A0A382QYV2_9ZZZZ</name>
<protein>
    <submittedName>
        <fullName evidence="1">Uncharacterized protein</fullName>
    </submittedName>
</protein>
<feature type="non-terminal residue" evidence="1">
    <location>
        <position position="35"/>
    </location>
</feature>
<proteinExistence type="predicted"/>
<reference evidence="1" key="1">
    <citation type="submission" date="2018-05" db="EMBL/GenBank/DDBJ databases">
        <authorList>
            <person name="Lanie J.A."/>
            <person name="Ng W.-L."/>
            <person name="Kazmierczak K.M."/>
            <person name="Andrzejewski T.M."/>
            <person name="Davidsen T.M."/>
            <person name="Wayne K.J."/>
            <person name="Tettelin H."/>
            <person name="Glass J.I."/>
            <person name="Rusch D."/>
            <person name="Podicherti R."/>
            <person name="Tsui H.-C.T."/>
            <person name="Winkler M.E."/>
        </authorList>
    </citation>
    <scope>NUCLEOTIDE SEQUENCE</scope>
</reference>
<gene>
    <name evidence="1" type="ORF">METZ01_LOCUS343528</name>
</gene>
<evidence type="ECO:0000313" key="1">
    <source>
        <dbReference type="EMBL" id="SVC90674.1"/>
    </source>
</evidence>
<dbReference type="EMBL" id="UINC01117914">
    <property type="protein sequence ID" value="SVC90674.1"/>
    <property type="molecule type" value="Genomic_DNA"/>
</dbReference>
<sequence>MINVAAPPIAAYLTANFWSCQTNRETHTSHPQDSA</sequence>
<organism evidence="1">
    <name type="scientific">marine metagenome</name>
    <dbReference type="NCBI Taxonomy" id="408172"/>
    <lineage>
        <taxon>unclassified sequences</taxon>
        <taxon>metagenomes</taxon>
        <taxon>ecological metagenomes</taxon>
    </lineage>
</organism>
<accession>A0A382QYV2</accession>